<protein>
    <submittedName>
        <fullName evidence="2">Uncharacterized protein</fullName>
    </submittedName>
</protein>
<keyword evidence="1" id="KW-0472">Membrane</keyword>
<dbReference type="EMBL" id="KN818383">
    <property type="protein sequence ID" value="KIL57083.1"/>
    <property type="molecule type" value="Genomic_DNA"/>
</dbReference>
<proteinExistence type="predicted"/>
<keyword evidence="1" id="KW-1133">Transmembrane helix</keyword>
<dbReference type="AlphaFoldDB" id="A0A0C2WLM2"/>
<reference evidence="2 3" key="1">
    <citation type="submission" date="2014-04" db="EMBL/GenBank/DDBJ databases">
        <title>Evolutionary Origins and Diversification of the Mycorrhizal Mutualists.</title>
        <authorList>
            <consortium name="DOE Joint Genome Institute"/>
            <consortium name="Mycorrhizal Genomics Consortium"/>
            <person name="Kohler A."/>
            <person name="Kuo A."/>
            <person name="Nagy L.G."/>
            <person name="Floudas D."/>
            <person name="Copeland A."/>
            <person name="Barry K.W."/>
            <person name="Cichocki N."/>
            <person name="Veneault-Fourrey C."/>
            <person name="LaButti K."/>
            <person name="Lindquist E.A."/>
            <person name="Lipzen A."/>
            <person name="Lundell T."/>
            <person name="Morin E."/>
            <person name="Murat C."/>
            <person name="Riley R."/>
            <person name="Ohm R."/>
            <person name="Sun H."/>
            <person name="Tunlid A."/>
            <person name="Henrissat B."/>
            <person name="Grigoriev I.V."/>
            <person name="Hibbett D.S."/>
            <person name="Martin F."/>
        </authorList>
    </citation>
    <scope>NUCLEOTIDE SEQUENCE [LARGE SCALE GENOMIC DNA]</scope>
    <source>
        <strain evidence="2 3">Koide BX008</strain>
    </source>
</reference>
<dbReference type="InParanoid" id="A0A0C2WLM2"/>
<accession>A0A0C2WLM2</accession>
<feature type="transmembrane region" description="Helical" evidence="1">
    <location>
        <begin position="62"/>
        <end position="81"/>
    </location>
</feature>
<evidence type="ECO:0000256" key="1">
    <source>
        <dbReference type="SAM" id="Phobius"/>
    </source>
</evidence>
<organism evidence="2 3">
    <name type="scientific">Amanita muscaria (strain Koide BX008)</name>
    <dbReference type="NCBI Taxonomy" id="946122"/>
    <lineage>
        <taxon>Eukaryota</taxon>
        <taxon>Fungi</taxon>
        <taxon>Dikarya</taxon>
        <taxon>Basidiomycota</taxon>
        <taxon>Agaricomycotina</taxon>
        <taxon>Agaricomycetes</taxon>
        <taxon>Agaricomycetidae</taxon>
        <taxon>Agaricales</taxon>
        <taxon>Pluteineae</taxon>
        <taxon>Amanitaceae</taxon>
        <taxon>Amanita</taxon>
    </lineage>
</organism>
<dbReference type="Proteomes" id="UP000054549">
    <property type="component" value="Unassembled WGS sequence"/>
</dbReference>
<name>A0A0C2WLM2_AMAMK</name>
<evidence type="ECO:0000313" key="2">
    <source>
        <dbReference type="EMBL" id="KIL57083.1"/>
    </source>
</evidence>
<dbReference type="HOGENOM" id="CLU_2454228_0_0_1"/>
<keyword evidence="3" id="KW-1185">Reference proteome</keyword>
<evidence type="ECO:0000313" key="3">
    <source>
        <dbReference type="Proteomes" id="UP000054549"/>
    </source>
</evidence>
<sequence>MTTAPRFWFWCHADSAPQDVQDGTSTVNTEYGASASRFIFEAVRDPDLCVFWGIAPKRSLRYMYLIISAQNIVVINLKFFIWSPLQCRR</sequence>
<gene>
    <name evidence="2" type="ORF">M378DRAFT_172138</name>
</gene>
<keyword evidence="1" id="KW-0812">Transmembrane</keyword>